<name>A0A080ZVK8_PHYNI</name>
<evidence type="ECO:0000256" key="1">
    <source>
        <dbReference type="SAM" id="Phobius"/>
    </source>
</evidence>
<feature type="transmembrane region" description="Helical" evidence="1">
    <location>
        <begin position="92"/>
        <end position="112"/>
    </location>
</feature>
<gene>
    <name evidence="3" type="ORF">F444_12869</name>
</gene>
<comment type="caution">
    <text evidence="3">The sequence shown here is derived from an EMBL/GenBank/DDBJ whole genome shotgun (WGS) entry which is preliminary data.</text>
</comment>
<keyword evidence="1" id="KW-0472">Membrane</keyword>
<dbReference type="AlphaFoldDB" id="A0A080ZVK8"/>
<feature type="signal peptide" evidence="2">
    <location>
        <begin position="1"/>
        <end position="29"/>
    </location>
</feature>
<organism evidence="3 4">
    <name type="scientific">Phytophthora nicotianae P1976</name>
    <dbReference type="NCBI Taxonomy" id="1317066"/>
    <lineage>
        <taxon>Eukaryota</taxon>
        <taxon>Sar</taxon>
        <taxon>Stramenopiles</taxon>
        <taxon>Oomycota</taxon>
        <taxon>Peronosporomycetes</taxon>
        <taxon>Peronosporales</taxon>
        <taxon>Peronosporaceae</taxon>
        <taxon>Phytophthora</taxon>
    </lineage>
</organism>
<keyword evidence="1" id="KW-0812">Transmembrane</keyword>
<feature type="transmembrane region" description="Helical" evidence="1">
    <location>
        <begin position="355"/>
        <end position="379"/>
    </location>
</feature>
<sequence length="473" mass="53549">MAVILLSPLPCLLVTVVIVALPLTNPSEGLQANNSFWIREYDTFLVVTFLATEQFRYSVPILPYPLKRALIHSALASALTVGLMKIQVTPGAWAMLINVIKLWMCQVVVFIYPPYYFIFTTLSPNGQTAFSMLLPMTKLAMRNIFGRTVVHLSDEVFEVITFNIEIYNAIFISYCMQNSPSFGTNTAALLVQLALPLRDVYEATYRIERIARQLGEERHYGDPRYLIIKSSVGSRELGAFQKSRNATARTGTKVKQRRSISSIRVRSAANINNSTMQDDDVLAESNDAAGGLVVGDHDLKFEFRGTLQMQLSAGARIEPAPEHVRSAPKRASQQLSSTSFQYVLEARKLMYLTEFLVLINYINLNFLSAAIYMVVMYYLPNRIYAQLATLTTNELYDALKNVMFNCSLKLIALILLCTTKAVFWVYYNVQCSFQHHGYDYNFHFSWLQDQSNFDSLNSSISQTVMKCTRDGKL</sequence>
<evidence type="ECO:0000313" key="4">
    <source>
        <dbReference type="Proteomes" id="UP000028582"/>
    </source>
</evidence>
<proteinExistence type="predicted"/>
<feature type="transmembrane region" description="Helical" evidence="1">
    <location>
        <begin position="402"/>
        <end position="427"/>
    </location>
</feature>
<evidence type="ECO:0000256" key="2">
    <source>
        <dbReference type="SAM" id="SignalP"/>
    </source>
</evidence>
<dbReference type="Proteomes" id="UP000028582">
    <property type="component" value="Unassembled WGS sequence"/>
</dbReference>
<keyword evidence="1" id="KW-1133">Transmembrane helix</keyword>
<keyword evidence="2" id="KW-0732">Signal</keyword>
<evidence type="ECO:0000313" key="3">
    <source>
        <dbReference type="EMBL" id="ETO70669.1"/>
    </source>
</evidence>
<feature type="chain" id="PRO_5001753716" evidence="2">
    <location>
        <begin position="30"/>
        <end position="473"/>
    </location>
</feature>
<protein>
    <submittedName>
        <fullName evidence="3">Uncharacterized protein</fullName>
    </submittedName>
</protein>
<dbReference type="EMBL" id="ANJA01002296">
    <property type="protein sequence ID" value="ETO70669.1"/>
    <property type="molecule type" value="Genomic_DNA"/>
</dbReference>
<reference evidence="3 4" key="1">
    <citation type="submission" date="2013-11" db="EMBL/GenBank/DDBJ databases">
        <title>The Genome Sequence of Phytophthora parasitica P1976.</title>
        <authorList>
            <consortium name="The Broad Institute Genomics Platform"/>
            <person name="Russ C."/>
            <person name="Tyler B."/>
            <person name="Panabieres F."/>
            <person name="Shan W."/>
            <person name="Tripathy S."/>
            <person name="Grunwald N."/>
            <person name="Machado M."/>
            <person name="Johnson C.S."/>
            <person name="Walker B."/>
            <person name="Young S."/>
            <person name="Zeng Q."/>
            <person name="Gargeya S."/>
            <person name="Fitzgerald M."/>
            <person name="Haas B."/>
            <person name="Abouelleil A."/>
            <person name="Allen A.W."/>
            <person name="Alvarado L."/>
            <person name="Arachchi H.M."/>
            <person name="Berlin A.M."/>
            <person name="Chapman S.B."/>
            <person name="Gainer-Dewar J."/>
            <person name="Goldberg J."/>
            <person name="Griggs A."/>
            <person name="Gujja S."/>
            <person name="Hansen M."/>
            <person name="Howarth C."/>
            <person name="Imamovic A."/>
            <person name="Ireland A."/>
            <person name="Larimer J."/>
            <person name="McCowan C."/>
            <person name="Murphy C."/>
            <person name="Pearson M."/>
            <person name="Poon T.W."/>
            <person name="Priest M."/>
            <person name="Roberts A."/>
            <person name="Saif S."/>
            <person name="Shea T."/>
            <person name="Sisk P."/>
            <person name="Sykes S."/>
            <person name="Wortman J."/>
            <person name="Nusbaum C."/>
            <person name="Birren B."/>
        </authorList>
    </citation>
    <scope>NUCLEOTIDE SEQUENCE [LARGE SCALE GENOMIC DNA]</scope>
    <source>
        <strain evidence="3 4">P1976</strain>
    </source>
</reference>
<accession>A0A080ZVK8</accession>
<dbReference type="OrthoDB" id="120316at2759"/>